<evidence type="ECO:0000256" key="7">
    <source>
        <dbReference type="ARBA" id="ARBA00022989"/>
    </source>
</evidence>
<keyword evidence="11" id="KW-1185">Reference proteome</keyword>
<dbReference type="Proteomes" id="UP000294567">
    <property type="component" value="Unassembled WGS sequence"/>
</dbReference>
<protein>
    <recommendedName>
        <fullName evidence="3 9">Energy-coupling factor transporter transmembrane protein EcfT</fullName>
        <shortName evidence="9">ECF transporter T component EcfT</shortName>
    </recommendedName>
</protein>
<dbReference type="InterPro" id="IPR003339">
    <property type="entry name" value="ABC/ECF_trnsptr_transmembrane"/>
</dbReference>
<evidence type="ECO:0000256" key="2">
    <source>
        <dbReference type="ARBA" id="ARBA00005660"/>
    </source>
</evidence>
<evidence type="ECO:0000256" key="6">
    <source>
        <dbReference type="ARBA" id="ARBA00022692"/>
    </source>
</evidence>
<evidence type="ECO:0000256" key="4">
    <source>
        <dbReference type="ARBA" id="ARBA00022448"/>
    </source>
</evidence>
<dbReference type="OrthoDB" id="8075495at2"/>
<proteinExistence type="inferred from homology"/>
<comment type="caution">
    <text evidence="10">The sequence shown here is derived from an EMBL/GenBank/DDBJ whole genome shotgun (WGS) entry which is preliminary data.</text>
</comment>
<evidence type="ECO:0000256" key="1">
    <source>
        <dbReference type="ARBA" id="ARBA00004651"/>
    </source>
</evidence>
<sequence>MLKDITIGQYFPKDTFVHRLDPRIKILIVAMFIISLFFIDTFYPYILILAFILVSIKLSEIPVKYVFKGLKPLMPIIIITFVINTLFTKGEVLLALGPITITKEGLSQATFMALRLIFLITGTSLLTLTTSPISLTDGIEKLLSPFRKVGLPAHELAMMMTIALRFIPTLLEETDKIMKAQMARGADFESGNIMNRAKNLVPLLVPLFINAFRRADELANAMEARCYRGGENRTRLNELKLKPNDILAISICAIFFGFIMSTKYISYI</sequence>
<organism evidence="10 11">
    <name type="scientific">Keratinibaculum paraultunense</name>
    <dbReference type="NCBI Taxonomy" id="1278232"/>
    <lineage>
        <taxon>Bacteria</taxon>
        <taxon>Bacillati</taxon>
        <taxon>Bacillota</taxon>
        <taxon>Tissierellia</taxon>
        <taxon>Tissierellales</taxon>
        <taxon>Tepidimicrobiaceae</taxon>
        <taxon>Keratinibaculum</taxon>
    </lineage>
</organism>
<dbReference type="CDD" id="cd16914">
    <property type="entry name" value="EcfT"/>
    <property type="match status" value="1"/>
</dbReference>
<evidence type="ECO:0000256" key="9">
    <source>
        <dbReference type="HAMAP-Rule" id="MF_01461"/>
    </source>
</evidence>
<dbReference type="PANTHER" id="PTHR34857">
    <property type="entry name" value="SLL0384 PROTEIN"/>
    <property type="match status" value="1"/>
</dbReference>
<reference evidence="10 11" key="1">
    <citation type="submission" date="2019-03" db="EMBL/GenBank/DDBJ databases">
        <title>Genomic Encyclopedia of Type Strains, Phase IV (KMG-IV): sequencing the most valuable type-strain genomes for metagenomic binning, comparative biology and taxonomic classification.</title>
        <authorList>
            <person name="Goeker M."/>
        </authorList>
    </citation>
    <scope>NUCLEOTIDE SEQUENCE [LARGE SCALE GENOMIC DNA]</scope>
    <source>
        <strain evidence="10 11">DSM 26752</strain>
    </source>
</reference>
<comment type="similarity">
    <text evidence="2 9">Belongs to the energy-coupling factor EcfT family.</text>
</comment>
<dbReference type="PANTHER" id="PTHR34857:SF2">
    <property type="entry name" value="SLL0384 PROTEIN"/>
    <property type="match status" value="1"/>
</dbReference>
<comment type="subunit">
    <text evidence="9">Forms a stable energy-coupling factor (ECF) transporter complex composed of 2 membrane-embedded substrate-binding proteins (S component), 2 ATP-binding proteins (A component) and 2 transmembrane proteins (T component).</text>
</comment>
<evidence type="ECO:0000313" key="11">
    <source>
        <dbReference type="Proteomes" id="UP000294567"/>
    </source>
</evidence>
<dbReference type="GO" id="GO:0005886">
    <property type="term" value="C:plasma membrane"/>
    <property type="evidence" value="ECO:0007669"/>
    <property type="project" value="UniProtKB-SubCell"/>
</dbReference>
<evidence type="ECO:0000313" key="10">
    <source>
        <dbReference type="EMBL" id="TCS86130.1"/>
    </source>
</evidence>
<name>A0A4R3KPN1_9FIRM</name>
<gene>
    <name evidence="9" type="primary">ecfT</name>
    <name evidence="10" type="ORF">EDD65_11610</name>
</gene>
<feature type="transmembrane region" description="Helical" evidence="9">
    <location>
        <begin position="26"/>
        <end position="56"/>
    </location>
</feature>
<keyword evidence="7 9" id="KW-1133">Transmembrane helix</keyword>
<feature type="transmembrane region" description="Helical" evidence="9">
    <location>
        <begin position="246"/>
        <end position="265"/>
    </location>
</feature>
<feature type="transmembrane region" description="Helical" evidence="9">
    <location>
        <begin position="113"/>
        <end position="133"/>
    </location>
</feature>
<evidence type="ECO:0000256" key="5">
    <source>
        <dbReference type="ARBA" id="ARBA00022475"/>
    </source>
</evidence>
<comment type="subcellular location">
    <subcellularLocation>
        <location evidence="1 9">Cell membrane</location>
        <topology evidence="1 9">Multi-pass membrane protein</topology>
    </subcellularLocation>
</comment>
<dbReference type="GO" id="GO:0022857">
    <property type="term" value="F:transmembrane transporter activity"/>
    <property type="evidence" value="ECO:0007669"/>
    <property type="project" value="UniProtKB-UniRule"/>
</dbReference>
<comment type="function">
    <text evidence="9">Transmembrane (T) component of an energy-coupling factor (ECF) ABC-transporter complex. Unlike classic ABC transporters this ECF transporter provides the energy necessary to transport a number of different substrates.</text>
</comment>
<feature type="transmembrane region" description="Helical" evidence="9">
    <location>
        <begin position="76"/>
        <end position="101"/>
    </location>
</feature>
<keyword evidence="5 9" id="KW-1003">Cell membrane</keyword>
<evidence type="ECO:0000256" key="8">
    <source>
        <dbReference type="ARBA" id="ARBA00023136"/>
    </source>
</evidence>
<dbReference type="AlphaFoldDB" id="A0A4R3KPN1"/>
<keyword evidence="6 9" id="KW-0812">Transmembrane</keyword>
<keyword evidence="4 9" id="KW-0813">Transport</keyword>
<dbReference type="InterPro" id="IPR024919">
    <property type="entry name" value="EcfT"/>
</dbReference>
<dbReference type="RefSeq" id="WP_132029567.1">
    <property type="nucleotide sequence ID" value="NZ_CP068564.1"/>
</dbReference>
<accession>A0A4R3KPN1</accession>
<dbReference type="EMBL" id="SMAE01000016">
    <property type="protein sequence ID" value="TCS86130.1"/>
    <property type="molecule type" value="Genomic_DNA"/>
</dbReference>
<dbReference type="HAMAP" id="MF_01461">
    <property type="entry name" value="EcfT"/>
    <property type="match status" value="1"/>
</dbReference>
<dbReference type="Pfam" id="PF02361">
    <property type="entry name" value="CbiQ"/>
    <property type="match status" value="1"/>
</dbReference>
<keyword evidence="8 9" id="KW-0472">Membrane</keyword>
<evidence type="ECO:0000256" key="3">
    <source>
        <dbReference type="ARBA" id="ARBA00014042"/>
    </source>
</evidence>
<dbReference type="InterPro" id="IPR051611">
    <property type="entry name" value="ECF_transporter_component"/>
</dbReference>